<dbReference type="AlphaFoldDB" id="A0A8S9XM90"/>
<dbReference type="CDD" id="cd16021">
    <property type="entry name" value="ALP_like"/>
    <property type="match status" value="1"/>
</dbReference>
<name>A0A8S9XM90_APOLU</name>
<dbReference type="InterPro" id="IPR004245">
    <property type="entry name" value="DUF229"/>
</dbReference>
<proteinExistence type="predicted"/>
<dbReference type="SUPFAM" id="SSF53649">
    <property type="entry name" value="Alkaline phosphatase-like"/>
    <property type="match status" value="1"/>
</dbReference>
<keyword evidence="1" id="KW-0732">Signal</keyword>
<feature type="chain" id="PRO_5035940388" description="Sulfatase N-terminal domain-containing protein" evidence="1">
    <location>
        <begin position="23"/>
        <end position="599"/>
    </location>
</feature>
<sequence length="599" mass="68951">MLVITFMLFIATFLVNMNFADATNYIVNTPNCQIPDVNPYDESIDGLIRKLSPLACSSLPPLTGVTRSESEADGFTHTLHLYHYHFVHYNLIAEESRCCYAVVTRSTSMMKDYFNYPDDDYKIGACIYFNRDVIFRGEEEFIKVTCEGQTGPYSFGPAYTNMHAFIGNKVEVRRKMEAQNKARKRNKARKMSIMILGLDSMSRLNMMRTMPKTVEYLRQFGWYNMKGLTKMGDNKFPNLMAMLTGEKMDPKIRSCGPGQYTFDNCPIIWKAAAGDGYITAYVEDSPWTSTFNFMKLGFFKPPTDYYMRPFFLAAYSNIDQVVLNERDVCYGPTKMVDHILNYAQEFSEKFVNQSTFSQFWMNNFSPTLALDSKIVLFLKKLAESGTMNTTMIFFLSDHGTRYGKIRETFLGYLGDRLPFMYVWVPKWWQKAYPTKMKNLERNGNRLTSHYDVYQTMVDALGKNLTAPGCPKCRSLFRLVPWGRSCKDAGIPDYWCACADYEKLPTEGPLSLEMAQTVLIEINNIVDRYSGYVENGFQCATLRLDKVISLYKKYPTNSQELTQEWVMVLRTEPGKSIFEASAILSGDNDFQITRSSLLRQ</sequence>
<dbReference type="PANTHER" id="PTHR10974">
    <property type="entry name" value="FI08016P-RELATED"/>
    <property type="match status" value="1"/>
</dbReference>
<dbReference type="OrthoDB" id="413313at2759"/>
<gene>
    <name evidence="2" type="ORF">GE061_014890</name>
</gene>
<evidence type="ECO:0000256" key="1">
    <source>
        <dbReference type="SAM" id="SignalP"/>
    </source>
</evidence>
<dbReference type="FunFam" id="3.40.720.10:FF:000017">
    <property type="entry name" value="Predicted protein"/>
    <property type="match status" value="1"/>
</dbReference>
<dbReference type="GO" id="GO:0005615">
    <property type="term" value="C:extracellular space"/>
    <property type="evidence" value="ECO:0007669"/>
    <property type="project" value="TreeGrafter"/>
</dbReference>
<dbReference type="Pfam" id="PF02995">
    <property type="entry name" value="DUF229"/>
    <property type="match status" value="1"/>
</dbReference>
<dbReference type="InterPro" id="IPR017850">
    <property type="entry name" value="Alkaline_phosphatase_core_sf"/>
</dbReference>
<dbReference type="Proteomes" id="UP000466442">
    <property type="component" value="Unassembled WGS sequence"/>
</dbReference>
<keyword evidence="3" id="KW-1185">Reference proteome</keyword>
<evidence type="ECO:0008006" key="4">
    <source>
        <dbReference type="Google" id="ProtNLM"/>
    </source>
</evidence>
<evidence type="ECO:0000313" key="2">
    <source>
        <dbReference type="EMBL" id="KAF6209146.1"/>
    </source>
</evidence>
<dbReference type="PANTHER" id="PTHR10974:SF9">
    <property type="entry name" value="DUF229 DOMAIN CONTAINING PROTEIN-RELATED"/>
    <property type="match status" value="1"/>
</dbReference>
<dbReference type="Gene3D" id="3.40.720.10">
    <property type="entry name" value="Alkaline Phosphatase, subunit A"/>
    <property type="match status" value="1"/>
</dbReference>
<feature type="signal peptide" evidence="1">
    <location>
        <begin position="1"/>
        <end position="22"/>
    </location>
</feature>
<organism evidence="2 3">
    <name type="scientific">Apolygus lucorum</name>
    <name type="common">Small green plant bug</name>
    <name type="synonym">Lygocoris lucorum</name>
    <dbReference type="NCBI Taxonomy" id="248454"/>
    <lineage>
        <taxon>Eukaryota</taxon>
        <taxon>Metazoa</taxon>
        <taxon>Ecdysozoa</taxon>
        <taxon>Arthropoda</taxon>
        <taxon>Hexapoda</taxon>
        <taxon>Insecta</taxon>
        <taxon>Pterygota</taxon>
        <taxon>Neoptera</taxon>
        <taxon>Paraneoptera</taxon>
        <taxon>Hemiptera</taxon>
        <taxon>Heteroptera</taxon>
        <taxon>Panheteroptera</taxon>
        <taxon>Cimicomorpha</taxon>
        <taxon>Miridae</taxon>
        <taxon>Mirini</taxon>
        <taxon>Apolygus</taxon>
    </lineage>
</organism>
<accession>A0A8S9XM90</accession>
<protein>
    <recommendedName>
        <fullName evidence="4">Sulfatase N-terminal domain-containing protein</fullName>
    </recommendedName>
</protein>
<dbReference type="EMBL" id="WIXP02000006">
    <property type="protein sequence ID" value="KAF6209146.1"/>
    <property type="molecule type" value="Genomic_DNA"/>
</dbReference>
<comment type="caution">
    <text evidence="2">The sequence shown here is derived from an EMBL/GenBank/DDBJ whole genome shotgun (WGS) entry which is preliminary data.</text>
</comment>
<evidence type="ECO:0000313" key="3">
    <source>
        <dbReference type="Proteomes" id="UP000466442"/>
    </source>
</evidence>
<reference evidence="2" key="1">
    <citation type="journal article" date="2021" name="Mol. Ecol. Resour.">
        <title>Apolygus lucorum genome provides insights into omnivorousness and mesophyll feeding.</title>
        <authorList>
            <person name="Liu Y."/>
            <person name="Liu H."/>
            <person name="Wang H."/>
            <person name="Huang T."/>
            <person name="Liu B."/>
            <person name="Yang B."/>
            <person name="Yin L."/>
            <person name="Li B."/>
            <person name="Zhang Y."/>
            <person name="Zhang S."/>
            <person name="Jiang F."/>
            <person name="Zhang X."/>
            <person name="Ren Y."/>
            <person name="Wang B."/>
            <person name="Wang S."/>
            <person name="Lu Y."/>
            <person name="Wu K."/>
            <person name="Fan W."/>
            <person name="Wang G."/>
        </authorList>
    </citation>
    <scope>NUCLEOTIDE SEQUENCE</scope>
    <source>
        <strain evidence="2">12Hb</strain>
    </source>
</reference>